<name>A0A4P6YE33_9FLAO</name>
<feature type="active site" description="Nucleophile" evidence="7">
    <location>
        <position position="456"/>
    </location>
</feature>
<gene>
    <name evidence="9" type="ORF">E1750_08190</name>
</gene>
<dbReference type="InterPro" id="IPR005490">
    <property type="entry name" value="LD_TPept_cat_dom"/>
</dbReference>
<dbReference type="Pfam" id="PF03734">
    <property type="entry name" value="YkuD"/>
    <property type="match status" value="1"/>
</dbReference>
<dbReference type="GO" id="GO:0008360">
    <property type="term" value="P:regulation of cell shape"/>
    <property type="evidence" value="ECO:0007669"/>
    <property type="project" value="UniProtKB-UniRule"/>
</dbReference>
<evidence type="ECO:0000313" key="10">
    <source>
        <dbReference type="Proteomes" id="UP000291124"/>
    </source>
</evidence>
<dbReference type="OrthoDB" id="9778545at2"/>
<dbReference type="SUPFAM" id="SSF47090">
    <property type="entry name" value="PGBD-like"/>
    <property type="match status" value="1"/>
</dbReference>
<sequence length="532" mass="62085">MLIWRVRIGQFFIVVLFFAFFSCEKEVKKQKPIPKPIVIPLIQVQGKSVMIDTVMLNTYSSKNLKEFYLYTRYRSVWQSQKNRNSILEELSKAEEEGLKSSHYNYASLIKYEKKYAVLKDKEKAKYDVLLTHSFQKFILHLTRGRMNPSYMYKNWDLKQNEIDINETLARMLKSDSLGYKIKQLKPNHLVYKSLKKALAILNSYPEDDFNPIAFENKIILNDTNPSVVDIKKRLIYWKEMEAVDSLSIIYDSETMEAVQKFQSRHGLAADGVIGKGTVDALNFSKRQRKSQILANLERWRWFPKDLGDEYVLVNIPDYKLVIVKAQDTMRTHKVVVGRDKRPTPVLSSKLNSVLLNPTWTVPPTILKEDVIPAIARNRSYLAQTNMKVYNRQGQQVSASNWQLSNAKSYRYVQSPGSFNSLGMVKFTFPNRFSVYLHDTNHRDFFAKQKRCLSSGCVRVDNPLKLAQYLLDDQESWDAEKIANIVETQKTKNIKISKEVAIHILYWTAWSENNRLIFREDIYNLDADLYGKL</sequence>
<evidence type="ECO:0000256" key="5">
    <source>
        <dbReference type="ARBA" id="ARBA00022984"/>
    </source>
</evidence>
<dbReference type="EMBL" id="CP037933">
    <property type="protein sequence ID" value="QBN20608.1"/>
    <property type="molecule type" value="Genomic_DNA"/>
</dbReference>
<feature type="active site" description="Proton donor/acceptor" evidence="7">
    <location>
        <position position="437"/>
    </location>
</feature>
<evidence type="ECO:0000259" key="8">
    <source>
        <dbReference type="PROSITE" id="PS52029"/>
    </source>
</evidence>
<dbReference type="PROSITE" id="PS52029">
    <property type="entry name" value="LD_TPASE"/>
    <property type="match status" value="1"/>
</dbReference>
<organism evidence="9 10">
    <name type="scientific">Flavobacterium nackdongense</name>
    <dbReference type="NCBI Taxonomy" id="2547394"/>
    <lineage>
        <taxon>Bacteria</taxon>
        <taxon>Pseudomonadati</taxon>
        <taxon>Bacteroidota</taxon>
        <taxon>Flavobacteriia</taxon>
        <taxon>Flavobacteriales</taxon>
        <taxon>Flavobacteriaceae</taxon>
        <taxon>Flavobacterium</taxon>
    </lineage>
</organism>
<dbReference type="Pfam" id="PF01471">
    <property type="entry name" value="PG_binding_1"/>
    <property type="match status" value="1"/>
</dbReference>
<dbReference type="InterPro" id="IPR045380">
    <property type="entry name" value="LD_TPept_scaffold_dom"/>
</dbReference>
<dbReference type="AlphaFoldDB" id="A0A4P6YE33"/>
<dbReference type="InterPro" id="IPR036366">
    <property type="entry name" value="PGBDSf"/>
</dbReference>
<keyword evidence="4 7" id="KW-0133">Cell shape</keyword>
<keyword evidence="5 7" id="KW-0573">Peptidoglycan synthesis</keyword>
<proteinExistence type="inferred from homology"/>
<comment type="similarity">
    <text evidence="2">Belongs to the YkuD family.</text>
</comment>
<dbReference type="Gene3D" id="1.10.101.10">
    <property type="entry name" value="PGBD-like superfamily/PGBD"/>
    <property type="match status" value="1"/>
</dbReference>
<dbReference type="UniPathway" id="UPA00219"/>
<feature type="domain" description="L,D-TPase catalytic" evidence="8">
    <location>
        <begin position="309"/>
        <end position="484"/>
    </location>
</feature>
<dbReference type="KEGG" id="fnk:E1750_08190"/>
<accession>A0A4P6YE33</accession>
<dbReference type="PANTHER" id="PTHR41533:SF2">
    <property type="entry name" value="BLR7131 PROTEIN"/>
    <property type="match status" value="1"/>
</dbReference>
<dbReference type="SUPFAM" id="SSF141523">
    <property type="entry name" value="L,D-transpeptidase catalytic domain-like"/>
    <property type="match status" value="1"/>
</dbReference>
<dbReference type="Gene3D" id="2.40.440.10">
    <property type="entry name" value="L,D-transpeptidase catalytic domain-like"/>
    <property type="match status" value="1"/>
</dbReference>
<evidence type="ECO:0000313" key="9">
    <source>
        <dbReference type="EMBL" id="QBN20608.1"/>
    </source>
</evidence>
<dbReference type="CDD" id="cd16913">
    <property type="entry name" value="YkuD_like"/>
    <property type="match status" value="1"/>
</dbReference>
<dbReference type="Pfam" id="PF20142">
    <property type="entry name" value="Scaffold"/>
    <property type="match status" value="1"/>
</dbReference>
<keyword evidence="3" id="KW-0808">Transferase</keyword>
<reference evidence="10" key="1">
    <citation type="submission" date="2019-03" db="EMBL/GenBank/DDBJ databases">
        <title>Flavobacterium sp.</title>
        <authorList>
            <person name="Kim H."/>
        </authorList>
    </citation>
    <scope>NUCLEOTIDE SEQUENCE [LARGE SCALE GENOMIC DNA]</scope>
    <source>
        <strain evidence="10">GS13</strain>
    </source>
</reference>
<evidence type="ECO:0000256" key="2">
    <source>
        <dbReference type="ARBA" id="ARBA00005992"/>
    </source>
</evidence>
<keyword evidence="6 7" id="KW-0961">Cell wall biogenesis/degradation</keyword>
<keyword evidence="10" id="KW-1185">Reference proteome</keyword>
<dbReference type="PANTHER" id="PTHR41533">
    <property type="entry name" value="L,D-TRANSPEPTIDASE HI_1667-RELATED"/>
    <property type="match status" value="1"/>
</dbReference>
<dbReference type="PROSITE" id="PS51257">
    <property type="entry name" value="PROKAR_LIPOPROTEIN"/>
    <property type="match status" value="1"/>
</dbReference>
<evidence type="ECO:0000256" key="1">
    <source>
        <dbReference type="ARBA" id="ARBA00004752"/>
    </source>
</evidence>
<dbReference type="InterPro" id="IPR052905">
    <property type="entry name" value="LD-transpeptidase_YkuD-like"/>
</dbReference>
<dbReference type="InterPro" id="IPR002477">
    <property type="entry name" value="Peptidoglycan-bd-like"/>
</dbReference>
<evidence type="ECO:0000256" key="7">
    <source>
        <dbReference type="PROSITE-ProRule" id="PRU01373"/>
    </source>
</evidence>
<dbReference type="GO" id="GO:0009252">
    <property type="term" value="P:peptidoglycan biosynthetic process"/>
    <property type="evidence" value="ECO:0007669"/>
    <property type="project" value="UniProtKB-UniPathway"/>
</dbReference>
<dbReference type="InterPro" id="IPR036365">
    <property type="entry name" value="PGBD-like_sf"/>
</dbReference>
<dbReference type="InterPro" id="IPR038063">
    <property type="entry name" value="Transpep_catalytic_dom"/>
</dbReference>
<dbReference type="GO" id="GO:0004180">
    <property type="term" value="F:carboxypeptidase activity"/>
    <property type="evidence" value="ECO:0007669"/>
    <property type="project" value="UniProtKB-ARBA"/>
</dbReference>
<dbReference type="GO" id="GO:0016740">
    <property type="term" value="F:transferase activity"/>
    <property type="evidence" value="ECO:0007669"/>
    <property type="project" value="UniProtKB-KW"/>
</dbReference>
<protein>
    <submittedName>
        <fullName evidence="9">Peptidoglycan-binding protein</fullName>
    </submittedName>
</protein>
<evidence type="ECO:0000256" key="3">
    <source>
        <dbReference type="ARBA" id="ARBA00022679"/>
    </source>
</evidence>
<comment type="pathway">
    <text evidence="1 7">Cell wall biogenesis; peptidoglycan biosynthesis.</text>
</comment>
<dbReference type="Proteomes" id="UP000291124">
    <property type="component" value="Chromosome"/>
</dbReference>
<evidence type="ECO:0000256" key="4">
    <source>
        <dbReference type="ARBA" id="ARBA00022960"/>
    </source>
</evidence>
<evidence type="ECO:0000256" key="6">
    <source>
        <dbReference type="ARBA" id="ARBA00023316"/>
    </source>
</evidence>
<dbReference type="GO" id="GO:0071555">
    <property type="term" value="P:cell wall organization"/>
    <property type="evidence" value="ECO:0007669"/>
    <property type="project" value="UniProtKB-UniRule"/>
</dbReference>